<dbReference type="InterPro" id="IPR037925">
    <property type="entry name" value="FlgE/F/G-like"/>
</dbReference>
<dbReference type="OrthoDB" id="8372879at2"/>
<organism evidence="8 9">
    <name type="scientific">Bradyrhizobium yuanmingense</name>
    <dbReference type="NCBI Taxonomy" id="108015"/>
    <lineage>
        <taxon>Bacteria</taxon>
        <taxon>Pseudomonadati</taxon>
        <taxon>Pseudomonadota</taxon>
        <taxon>Alphaproteobacteria</taxon>
        <taxon>Hyphomicrobiales</taxon>
        <taxon>Nitrobacteraceae</taxon>
        <taxon>Bradyrhizobium</taxon>
    </lineage>
</organism>
<dbReference type="GO" id="GO:0005829">
    <property type="term" value="C:cytosol"/>
    <property type="evidence" value="ECO:0007669"/>
    <property type="project" value="TreeGrafter"/>
</dbReference>
<keyword evidence="8" id="KW-0966">Cell projection</keyword>
<name>A0A0R3C6X0_9BRAD</name>
<dbReference type="Pfam" id="PF06429">
    <property type="entry name" value="Flg_bbr_C"/>
    <property type="match status" value="1"/>
</dbReference>
<dbReference type="InterPro" id="IPR053967">
    <property type="entry name" value="LlgE_F_G-like_D1"/>
</dbReference>
<sequence>MGIFDAMNTSVGGLQAQSFALQNISGNIANSSTTGYKGIGTSFVDLIPDSSVPSKQVAGGVQANAKATITTQGTISSSSVATNMAITGDGFFSIQKASGVVDNVPVFTGVTYYTRRGDFQLNANGNLVNGAGYYLMGVTVDPKTGNPTGSVANVLQFQNNFIPAQATTSIQYAANLPTQPNTVAKTTASTGTLLAAGGLNPSDFAANPLPVGTPPAPYANATVSGAAATGNIRSAYSSTTATGTVALQNNSSAVASTTTSLDNTAGTHLASSILTALSGQTLTINGNTITFNGGTTVSTVGSNTTIGLGAGTTATVADILNAIQTAGGAGVTASLSVSGNIQIATGTGTDVAIGSGTAATALGISSVTRGGNVLSSPAISGATVLSGSATAGGAQVLTSGFSAGDTITVNGQTLTFMNSGASGPNQINVTDNVTTLLGKIDALSGASGSSVSSGGVITLNTGTVSNLTVSSSNSAAFSALGFTSTITRNREGGGTAGTGGVIGNDIATFTKESISGGAVTAYNAAGTPVNLQLRWAKTDSASLGAGHSDSWNLFYQTDPNATGTTVGWVNTGQTFTFAADGSLTSPSGSGITINNVTVSGQSLGSVAFNISSGGLTQYASTSGAVTINTITQNGYAAGQLRSVAVNNNGVVVGTFSNGQNLNLAQVQLSHFNGTNYLKAMDGGAYAATEQSGDAIDGASGTISGSSLEGSNTDIADEFTKLIVTQQAYSANTKVITTANSMVQDLLNVLR</sequence>
<comment type="caution">
    <text evidence="8">The sequence shown here is derived from an EMBL/GenBank/DDBJ whole genome shotgun (WGS) entry which is preliminary data.</text>
</comment>
<dbReference type="Pfam" id="PF00460">
    <property type="entry name" value="Flg_bb_rod"/>
    <property type="match status" value="1"/>
</dbReference>
<comment type="subcellular location">
    <subcellularLocation>
        <location evidence="1 4">Bacterial flagellum basal body</location>
    </subcellularLocation>
</comment>
<feature type="domain" description="Flagellar basal-body/hook protein C-terminal" evidence="6">
    <location>
        <begin position="706"/>
        <end position="747"/>
    </location>
</feature>
<keyword evidence="8" id="KW-0969">Cilium</keyword>
<evidence type="ECO:0000313" key="8">
    <source>
        <dbReference type="EMBL" id="KRP93367.1"/>
    </source>
</evidence>
<evidence type="ECO:0000259" key="5">
    <source>
        <dbReference type="Pfam" id="PF00460"/>
    </source>
</evidence>
<evidence type="ECO:0000256" key="1">
    <source>
        <dbReference type="ARBA" id="ARBA00004117"/>
    </source>
</evidence>
<comment type="function">
    <text evidence="4">A flexible structure which links the flagellar filament to the drive apparatus in the basal body.</text>
</comment>
<dbReference type="InterPro" id="IPR010930">
    <property type="entry name" value="Flg_bb/hook_C_dom"/>
</dbReference>
<evidence type="ECO:0000256" key="3">
    <source>
        <dbReference type="ARBA" id="ARBA00023143"/>
    </source>
</evidence>
<dbReference type="SUPFAM" id="SSF117143">
    <property type="entry name" value="Flagellar hook protein flgE"/>
    <property type="match status" value="1"/>
</dbReference>
<dbReference type="InterPro" id="IPR001444">
    <property type="entry name" value="Flag_bb_rod_N"/>
</dbReference>
<gene>
    <name evidence="8" type="ORF">AOQ72_27525</name>
</gene>
<evidence type="ECO:0000259" key="7">
    <source>
        <dbReference type="Pfam" id="PF22692"/>
    </source>
</evidence>
<dbReference type="GO" id="GO:0009425">
    <property type="term" value="C:bacterial-type flagellum basal body"/>
    <property type="evidence" value="ECO:0007669"/>
    <property type="project" value="UniProtKB-SubCell"/>
</dbReference>
<evidence type="ECO:0000259" key="6">
    <source>
        <dbReference type="Pfam" id="PF06429"/>
    </source>
</evidence>
<keyword evidence="3 4" id="KW-0975">Bacterial flagellum</keyword>
<dbReference type="PANTHER" id="PTHR30435:SF1">
    <property type="entry name" value="FLAGELLAR HOOK PROTEIN FLGE"/>
    <property type="match status" value="1"/>
</dbReference>
<dbReference type="GO" id="GO:0009424">
    <property type="term" value="C:bacterial-type flagellum hook"/>
    <property type="evidence" value="ECO:0007669"/>
    <property type="project" value="TreeGrafter"/>
</dbReference>
<dbReference type="STRING" id="108015.GA0061099_10129"/>
<evidence type="ECO:0000256" key="2">
    <source>
        <dbReference type="ARBA" id="ARBA00009677"/>
    </source>
</evidence>
<dbReference type="GO" id="GO:0071978">
    <property type="term" value="P:bacterial-type flagellum-dependent swarming motility"/>
    <property type="evidence" value="ECO:0007669"/>
    <property type="project" value="TreeGrafter"/>
</dbReference>
<evidence type="ECO:0000313" key="9">
    <source>
        <dbReference type="Proteomes" id="UP000051380"/>
    </source>
</evidence>
<proteinExistence type="inferred from homology"/>
<dbReference type="Proteomes" id="UP000051380">
    <property type="component" value="Unassembled WGS sequence"/>
</dbReference>
<comment type="similarity">
    <text evidence="2 4">Belongs to the flagella basal body rod proteins family.</text>
</comment>
<dbReference type="NCBIfam" id="TIGR03506">
    <property type="entry name" value="FlgEFG_subfam"/>
    <property type="match status" value="1"/>
</dbReference>
<dbReference type="InterPro" id="IPR020013">
    <property type="entry name" value="Flagellar_FlgE/F/G"/>
</dbReference>
<protein>
    <recommendedName>
        <fullName evidence="4">Flagellar hook protein FlgE</fullName>
    </recommendedName>
</protein>
<reference evidence="8 9" key="1">
    <citation type="submission" date="2015-09" db="EMBL/GenBank/DDBJ databases">
        <title>Draft Genome Sequence of the Strain BR 3267 (Bradyrhizobium yuanmingense) recommended as inoculant for cowpea in Brazil.</title>
        <authorList>
            <person name="Simoes-Araujo J.L."/>
            <person name="Zilli J.E."/>
        </authorList>
    </citation>
    <scope>NUCLEOTIDE SEQUENCE [LARGE SCALE GENOMIC DNA]</scope>
    <source>
        <strain evidence="8 9">BR3267</strain>
    </source>
</reference>
<dbReference type="RefSeq" id="WP_057028783.1">
    <property type="nucleotide sequence ID" value="NZ_LJYF01000030.1"/>
</dbReference>
<dbReference type="AlphaFoldDB" id="A0A0R3C6X0"/>
<dbReference type="Pfam" id="PF22692">
    <property type="entry name" value="LlgE_F_G_D1"/>
    <property type="match status" value="1"/>
</dbReference>
<evidence type="ECO:0000256" key="4">
    <source>
        <dbReference type="RuleBase" id="RU362116"/>
    </source>
</evidence>
<accession>A0A0R3C6X0</accession>
<feature type="domain" description="Flagellar hook protein FlgE/F/G-like D1" evidence="7">
    <location>
        <begin position="85"/>
        <end position="137"/>
    </location>
</feature>
<feature type="domain" description="Flagellar basal body rod protein N-terminal" evidence="5">
    <location>
        <begin position="7"/>
        <end position="37"/>
    </location>
</feature>
<keyword evidence="8" id="KW-0282">Flagellum</keyword>
<dbReference type="PANTHER" id="PTHR30435">
    <property type="entry name" value="FLAGELLAR PROTEIN"/>
    <property type="match status" value="1"/>
</dbReference>
<dbReference type="EMBL" id="LJYF01000030">
    <property type="protein sequence ID" value="KRP93367.1"/>
    <property type="molecule type" value="Genomic_DNA"/>
</dbReference>